<evidence type="ECO:0000313" key="2">
    <source>
        <dbReference type="Proteomes" id="UP000243681"/>
    </source>
</evidence>
<proteinExistence type="predicted"/>
<dbReference type="Proteomes" id="UP000243681">
    <property type="component" value="Chromosome 1"/>
</dbReference>
<accession>C8TE20</accession>
<name>C8TE20_EIMTE</name>
<protein>
    <submittedName>
        <fullName evidence="1">Uncharacterized protein</fullName>
    </submittedName>
</protein>
<organism evidence="1 2">
    <name type="scientific">Eimeria tenella</name>
    <name type="common">Coccidian parasite</name>
    <dbReference type="NCBI Taxonomy" id="5802"/>
    <lineage>
        <taxon>Eukaryota</taxon>
        <taxon>Sar</taxon>
        <taxon>Alveolata</taxon>
        <taxon>Apicomplexa</taxon>
        <taxon>Conoidasida</taxon>
        <taxon>Coccidia</taxon>
        <taxon>Eucoccidiorida</taxon>
        <taxon>Eimeriorina</taxon>
        <taxon>Eimeriidae</taxon>
        <taxon>Eimeria</taxon>
    </lineage>
</organism>
<gene>
    <name evidence="1" type="ORF">e1004f01.tmp0061</name>
</gene>
<reference evidence="1 2" key="1">
    <citation type="journal article" date="2007" name="Genome Res.">
        <title>Sequencing and analysis of chromosome 1 of Eimeria tenella reveals a unique segmental organization.</title>
        <authorList>
            <person name="Ling K.H."/>
            <person name="Rajandream M.A."/>
            <person name="Rivailler P."/>
            <person name="Ivens A."/>
            <person name="Yap S.J."/>
            <person name="Madeira A.M.B.N."/>
            <person name="Mungall K."/>
            <person name="Billington K."/>
            <person name="Yee W.Y."/>
            <person name="Bankier A.T."/>
            <person name="Carroll F."/>
            <person name="Durham A.M."/>
            <person name="Peters N."/>
            <person name="Loo S.S."/>
            <person name="Mat-Isa M.N."/>
            <person name="Novaes J."/>
            <person name="Quail M."/>
            <person name="Rosli R."/>
            <person name="Shamsudin M.N."/>
            <person name="Sobreira T.J.P."/>
            <person name="Tivey A.R."/>
            <person name="Wai S.F."/>
            <person name="White S."/>
            <person name="Wu X."/>
            <person name="Kerhornou A.X."/>
            <person name="Blake D."/>
            <person name="Mohamed R."/>
            <person name="Shirley M."/>
            <person name="Gruber A."/>
            <person name="Berriman M."/>
            <person name="Tomley F."/>
            <person name="Dear P.H."/>
            <person name="Wan K.L."/>
        </authorList>
    </citation>
    <scope>NUCLEOTIDE SEQUENCE [LARGE SCALE GENOMIC DNA]</scope>
    <source>
        <strain evidence="1 2">Houghton</strain>
    </source>
</reference>
<dbReference type="AlphaFoldDB" id="C8TE20"/>
<sequence>MTPGLQSACFRWHQQRPDGIVEKSLQAVEKAPQTVFWGALKCTTSPSNFTLLIHNGLAGKHYGRPHINLMIQLECSGIIDCQYCIVHRAHLLKFEKKYLGRNEISTTRLALPVERGDSEGNIELIDPATSYAAIKERSLQFLIPHHGWRNQNDLVVPTKSEIHHTGTRRSNCHQHAPTNAKNIQEKLDPKHERIDHAICPTLPSPQSNPAKAKNCTPHFAEAKRANEKTNVRPLQYVANAANACNQTKRTYSPFEILIAPCPDWVDITKRTDALVVLPGPEVQTTRSVRSTCHKRTLTNAKNVQDKHETTAKAYPAPSLAHKKAKIHSLDAVSNRRSLIRWQQKHTSCQRCSCDNVAATQAARCALSTMLRTLCIPLPPCVDSRKSLQKVPVSAFVNPEIQQQHTAKAPALLKWRKCCILMSLLLPRHLHQPNKDSEVTAYDQLLRSPNQFNRKVFHHLPLIKPSQWLYHEGGSRYTASACRSSPTYIPAQ</sequence>
<dbReference type="EMBL" id="AM269894">
    <property type="protein sequence ID" value="CAK51506.1"/>
    <property type="molecule type" value="Genomic_DNA"/>
</dbReference>
<evidence type="ECO:0000313" key="1">
    <source>
        <dbReference type="EMBL" id="CAK51506.1"/>
    </source>
</evidence>